<evidence type="ECO:0000256" key="3">
    <source>
        <dbReference type="ARBA" id="ARBA00022670"/>
    </source>
</evidence>
<keyword evidence="4 9" id="KW-0479">Metal-binding</keyword>
<feature type="site" description="Important for catalytic activity" evidence="10">
    <location>
        <position position="223"/>
    </location>
</feature>
<feature type="binding site" description="in other chain" evidence="8">
    <location>
        <position position="440"/>
    </location>
    <ligand>
        <name>substrate</name>
        <note>ligand shared between homodimeric partners</note>
    </ligand>
</feature>
<comment type="similarity">
    <text evidence="1">Belongs to the peptidase M20A family.</text>
</comment>
<accession>A0A646QD11</accession>
<sequence>MAHLDAIFSYIDQNKDTYIKNLSETVAIKSVSADPACRPEIRRMTEWVAERLKKLGTAVNLVELGKYDGLELPPLIFGQLGNDPQKKTILIYGHLDVQPASKDDGWDTEPFVLTEKNGKLFGRGSTDDKGPVLAWLHALEAYKATGTEIPVNLKFVFEGMEESGSEGLDEQLYKEKEGFLKGIDFVCISDNYWLGTKKPCLTYGLRGIAYFFIEVSCSDKDLHSGVFGGSVHEAMPDLIYLLNTLVDNKGKILVPGIMDTVQPLTSEEAALYDSVEFDSEEYQNSIGCQRLLHDNKAKTLMHRWRYPSLSIHGIQGAFYEDGAKTVIPRKVVGKFSMRLVPNQDPESIEKLVVDYLNKKFKERNSPNKFRAFMFHGGKPWMSDPKHPHYQAGVKAMKKVFGVEPDMTREGGSIPVTLTFQEVTQKNVMLLPIGAADDGAHSQNEKIDIYNYIEGTKVLAAYIHEASQI</sequence>
<dbReference type="AlphaFoldDB" id="A0A646QD11"/>
<dbReference type="Gene3D" id="3.30.70.360">
    <property type="match status" value="1"/>
</dbReference>
<dbReference type="PROSITE" id="PS00759">
    <property type="entry name" value="ARGE_DAPE_CPG2_2"/>
    <property type="match status" value="1"/>
</dbReference>
<evidence type="ECO:0000256" key="10">
    <source>
        <dbReference type="PIRSR" id="PIRSR037242-4"/>
    </source>
</evidence>
<dbReference type="GO" id="GO:0006508">
    <property type="term" value="P:proteolysis"/>
    <property type="evidence" value="ECO:0007669"/>
    <property type="project" value="UniProtKB-KW"/>
</dbReference>
<dbReference type="PIRSF" id="PIRSF037242">
    <property type="entry name" value="CNDP_dipeptidase"/>
    <property type="match status" value="1"/>
</dbReference>
<evidence type="ECO:0000313" key="12">
    <source>
        <dbReference type="EMBL" id="MUP40387.1"/>
    </source>
</evidence>
<dbReference type="Pfam" id="PF07687">
    <property type="entry name" value="M20_dimer"/>
    <property type="match status" value="1"/>
</dbReference>
<feature type="domain" description="Peptidase M20 dimerisation" evidence="11">
    <location>
        <begin position="203"/>
        <end position="362"/>
    </location>
</feature>
<evidence type="ECO:0000256" key="8">
    <source>
        <dbReference type="PIRSR" id="PIRSR037242-2"/>
    </source>
</evidence>
<dbReference type="GO" id="GO:0046872">
    <property type="term" value="F:metal ion binding"/>
    <property type="evidence" value="ECO:0007669"/>
    <property type="project" value="UniProtKB-KW"/>
</dbReference>
<evidence type="ECO:0000259" key="11">
    <source>
        <dbReference type="Pfam" id="PF07687"/>
    </source>
</evidence>
<proteinExistence type="inferred from homology"/>
<dbReference type="PANTHER" id="PTHR43270:SF4">
    <property type="entry name" value="CARNOSINE DIPEPTIDASE 2, ISOFORM A"/>
    <property type="match status" value="1"/>
</dbReference>
<name>A0A646QD11_9MYRI</name>
<feature type="binding site" description="in other chain" evidence="8">
    <location>
        <position position="338"/>
    </location>
    <ligand>
        <name>substrate</name>
        <note>ligand shared between homodimeric partners</note>
    </ligand>
</feature>
<dbReference type="EMBL" id="GHBY01000210">
    <property type="protein sequence ID" value="MUP40387.1"/>
    <property type="molecule type" value="Transcribed_RNA"/>
</dbReference>
<keyword evidence="3" id="KW-0645">Protease</keyword>
<dbReference type="CDD" id="cd05676">
    <property type="entry name" value="M20_dipept_like_CNDP"/>
    <property type="match status" value="1"/>
</dbReference>
<feature type="binding site" evidence="9">
    <location>
        <position position="127"/>
    </location>
    <ligand>
        <name>Mn(2+)</name>
        <dbReference type="ChEBI" id="CHEBI:29035"/>
        <label>2</label>
    </ligand>
</feature>
<evidence type="ECO:0000256" key="2">
    <source>
        <dbReference type="ARBA" id="ARBA00022553"/>
    </source>
</evidence>
<evidence type="ECO:0000256" key="7">
    <source>
        <dbReference type="PIRSR" id="PIRSR037242-1"/>
    </source>
</evidence>
<dbReference type="InterPro" id="IPR002933">
    <property type="entry name" value="Peptidase_M20"/>
</dbReference>
<feature type="active site" description="Proton acceptor" evidence="7">
    <location>
        <position position="161"/>
    </location>
</feature>
<dbReference type="InterPro" id="IPR051458">
    <property type="entry name" value="Cyt/Met_Dipeptidase"/>
</dbReference>
<feature type="binding site" description="in other chain" evidence="8">
    <location>
        <position position="412"/>
    </location>
    <ligand>
        <name>substrate</name>
        <note>ligand shared between homodimeric partners</note>
    </ligand>
</feature>
<feature type="binding site" evidence="9">
    <location>
        <position position="94"/>
    </location>
    <ligand>
        <name>Mn(2+)</name>
        <dbReference type="ChEBI" id="CHEBI:29035"/>
        <label>2</label>
    </ligand>
</feature>
<feature type="binding site" evidence="9">
    <location>
        <position position="162"/>
    </location>
    <ligand>
        <name>Mn(2+)</name>
        <dbReference type="ChEBI" id="CHEBI:29035"/>
        <label>1</label>
    </ligand>
</feature>
<dbReference type="SUPFAM" id="SSF53187">
    <property type="entry name" value="Zn-dependent exopeptidases"/>
    <property type="match status" value="1"/>
</dbReference>
<feature type="binding site" evidence="9">
    <location>
        <position position="190"/>
    </location>
    <ligand>
        <name>Mn(2+)</name>
        <dbReference type="ChEBI" id="CHEBI:29035"/>
        <label>2</label>
    </ligand>
</feature>
<dbReference type="GO" id="GO:0070573">
    <property type="term" value="F:metallodipeptidase activity"/>
    <property type="evidence" value="ECO:0007669"/>
    <property type="project" value="InterPro"/>
</dbReference>
<feature type="binding site" evidence="9">
    <location>
        <position position="440"/>
    </location>
    <ligand>
        <name>Mn(2+)</name>
        <dbReference type="ChEBI" id="CHEBI:29035"/>
        <label>1</label>
    </ligand>
</feature>
<feature type="binding site" evidence="8">
    <location>
        <position position="325"/>
    </location>
    <ligand>
        <name>substrate</name>
        <note>ligand shared between homodimeric partners</note>
    </ligand>
</feature>
<dbReference type="PANTHER" id="PTHR43270">
    <property type="entry name" value="BETA-ALA-HIS DIPEPTIDASE"/>
    <property type="match status" value="1"/>
</dbReference>
<organism evidence="12">
    <name type="scientific">Hemiscolopendra marginata</name>
    <dbReference type="NCBI Taxonomy" id="943146"/>
    <lineage>
        <taxon>Eukaryota</taxon>
        <taxon>Metazoa</taxon>
        <taxon>Ecdysozoa</taxon>
        <taxon>Arthropoda</taxon>
        <taxon>Myriapoda</taxon>
        <taxon>Chilopoda</taxon>
        <taxon>Pleurostigmophora</taxon>
        <taxon>Scolopendromorpha</taxon>
        <taxon>Scolopendridae</taxon>
        <taxon>Hemiscolopendra</taxon>
    </lineage>
</organism>
<evidence type="ECO:0000256" key="6">
    <source>
        <dbReference type="ARBA" id="ARBA00023049"/>
    </source>
</evidence>
<dbReference type="Gene3D" id="3.40.630.10">
    <property type="entry name" value="Zn peptidases"/>
    <property type="match status" value="1"/>
</dbReference>
<evidence type="ECO:0000256" key="9">
    <source>
        <dbReference type="PIRSR" id="PIRSR037242-3"/>
    </source>
</evidence>
<protein>
    <submittedName>
        <fullName evidence="12">Cytosolic non-specific dipeptidase</fullName>
    </submittedName>
</protein>
<dbReference type="InterPro" id="IPR017153">
    <property type="entry name" value="CNDP/DUG1"/>
</dbReference>
<dbReference type="Pfam" id="PF01546">
    <property type="entry name" value="Peptidase_M20"/>
    <property type="match status" value="1"/>
</dbReference>
<comment type="cofactor">
    <cofactor evidence="9">
        <name>Mn(2+)</name>
        <dbReference type="ChEBI" id="CHEBI:29035"/>
    </cofactor>
    <text evidence="9">Binds 2 manganese ions per subunit.</text>
</comment>
<evidence type="ECO:0000256" key="5">
    <source>
        <dbReference type="ARBA" id="ARBA00022801"/>
    </source>
</evidence>
<keyword evidence="6" id="KW-0482">Metalloprotease</keyword>
<dbReference type="InterPro" id="IPR011650">
    <property type="entry name" value="Peptidase_M20_dimer"/>
</dbReference>
<dbReference type="FunFam" id="3.30.70.360:FF:000008">
    <property type="entry name" value="Cytosolic non-specific dipeptidase"/>
    <property type="match status" value="1"/>
</dbReference>
<feature type="binding site" evidence="9">
    <location>
        <position position="127"/>
    </location>
    <ligand>
        <name>Mn(2+)</name>
        <dbReference type="ChEBI" id="CHEBI:29035"/>
        <label>1</label>
    </ligand>
</feature>
<keyword evidence="2" id="KW-0597">Phosphoprotein</keyword>
<keyword evidence="9" id="KW-0464">Manganese</keyword>
<dbReference type="InterPro" id="IPR001261">
    <property type="entry name" value="ArgE/DapE_CS"/>
</dbReference>
<feature type="binding site" evidence="8">
    <location>
        <position position="223"/>
    </location>
    <ligand>
        <name>substrate</name>
        <note>ligand shared between homodimeric partners</note>
    </ligand>
</feature>
<evidence type="ECO:0000256" key="4">
    <source>
        <dbReference type="ARBA" id="ARBA00022723"/>
    </source>
</evidence>
<reference evidence="12" key="1">
    <citation type="submission" date="2018-11" db="EMBL/GenBank/DDBJ databases">
        <title>Venom-gland transcriptomics and venom proteomics of the Florida green centipede (Hemiscolopendra marginata) reveal sex-based variation in a centipede venom.</title>
        <authorList>
            <person name="Nystrom G.S."/>
            <person name="Ward M.J."/>
            <person name="Ellsworth S.A."/>
            <person name="Rokyta D.R."/>
        </authorList>
    </citation>
    <scope>NUCLEOTIDE SEQUENCE</scope>
    <source>
        <tissue evidence="12">Venom gland</tissue>
    </source>
</reference>
<feature type="binding site" description="in other chain" evidence="8">
    <location>
        <position position="190"/>
    </location>
    <ligand>
        <name>substrate</name>
        <note>ligand shared between homodimeric partners</note>
    </ligand>
</feature>
<keyword evidence="5" id="KW-0378">Hydrolase</keyword>
<feature type="active site" evidence="7">
    <location>
        <position position="96"/>
    </location>
</feature>
<evidence type="ECO:0000256" key="1">
    <source>
        <dbReference type="ARBA" id="ARBA00006247"/>
    </source>
</evidence>